<dbReference type="SUPFAM" id="SSF101690">
    <property type="entry name" value="PAZ domain"/>
    <property type="match status" value="1"/>
</dbReference>
<dbReference type="WBParaSite" id="SRAE_0000025800.1">
    <property type="protein sequence ID" value="SRAE_0000025800.1"/>
    <property type="gene ID" value="WBGene00255999"/>
</dbReference>
<dbReference type="FunFam" id="3.30.420.10:FF:000001">
    <property type="entry name" value="Protein argonaute-2"/>
    <property type="match status" value="1"/>
</dbReference>
<dbReference type="Proteomes" id="UP000035682">
    <property type="component" value="Unplaced"/>
</dbReference>
<evidence type="ECO:0000256" key="5">
    <source>
        <dbReference type="ARBA" id="ARBA00022884"/>
    </source>
</evidence>
<evidence type="ECO:0000256" key="4">
    <source>
        <dbReference type="ARBA" id="ARBA00022845"/>
    </source>
</evidence>
<dbReference type="FunFam" id="2.170.260.10:FF:000001">
    <property type="entry name" value="Protein argonaute-2"/>
    <property type="match status" value="1"/>
</dbReference>
<evidence type="ECO:0000313" key="12">
    <source>
        <dbReference type="EMBL" id="CEF61129.1"/>
    </source>
</evidence>
<accession>A0A090L0W2</accession>
<evidence type="ECO:0000256" key="3">
    <source>
        <dbReference type="ARBA" id="ARBA00022490"/>
    </source>
</evidence>
<evidence type="ECO:0000256" key="7">
    <source>
        <dbReference type="ARBA" id="ARBA00023274"/>
    </source>
</evidence>
<evidence type="ECO:0000259" key="10">
    <source>
        <dbReference type="PROSITE" id="PS50821"/>
    </source>
</evidence>
<keyword evidence="4" id="KW-0810">Translation regulation</keyword>
<feature type="domain" description="Piwi" evidence="11">
    <location>
        <begin position="614"/>
        <end position="915"/>
    </location>
</feature>
<dbReference type="Pfam" id="PF02170">
    <property type="entry name" value="PAZ"/>
    <property type="match status" value="1"/>
</dbReference>
<dbReference type="InterPro" id="IPR014811">
    <property type="entry name" value="ArgoL1"/>
</dbReference>
<dbReference type="RefSeq" id="XP_024500338.1">
    <property type="nucleotide sequence ID" value="XM_024646124.1"/>
</dbReference>
<reference evidence="12" key="1">
    <citation type="submission" date="2014-09" db="EMBL/GenBank/DDBJ databases">
        <authorList>
            <person name="Aslett A.Martin."/>
        </authorList>
    </citation>
    <scope>NUCLEOTIDE SEQUENCE</scope>
    <source>
        <strain evidence="12">ED321 Heterogonic</strain>
    </source>
</reference>
<name>A0A090L0W2_STRRB</name>
<dbReference type="Pfam" id="PF02171">
    <property type="entry name" value="Piwi"/>
    <property type="match status" value="1"/>
</dbReference>
<reference evidence="14" key="3">
    <citation type="submission" date="2020-12" db="UniProtKB">
        <authorList>
            <consortium name="WormBaseParasite"/>
        </authorList>
    </citation>
    <scope>IDENTIFICATION</scope>
</reference>
<dbReference type="InterPro" id="IPR036397">
    <property type="entry name" value="RNaseH_sf"/>
</dbReference>
<dbReference type="WormBase" id="SRAE_0000025800">
    <property type="protein sequence ID" value="SRP09985"/>
    <property type="gene ID" value="WBGene00255999"/>
</dbReference>
<dbReference type="Pfam" id="PF16488">
    <property type="entry name" value="ArgoL2"/>
    <property type="match status" value="1"/>
</dbReference>
<dbReference type="PANTHER" id="PTHR22891">
    <property type="entry name" value="EUKARYOTIC TRANSLATION INITIATION FACTOR 2C"/>
    <property type="match status" value="1"/>
</dbReference>
<sequence length="956" mass="109134">MAESNIDCPQLTDNNNDKINNIDENDKNNLLISLTNLLILQNTHNNCNNNFTNQFEELIMLNTGTQNSINNEGHEISNYPSFLNNVPIMNTKNNNELSLVQNKQIPFVFQIPKRPDHGTQGREIDLKANFFKIKIPYINIVWYYVEIFPENCPRKVNRQVMETLISTHPNIFGNLKIVYDGKKNMYSKEILSIGGDMIEFEVNIGVNPNEERLFTVTIIYQNTISLQLLDDVFNGLLSNVPSECIKALDIILRHLPSIEYTPVGRSFFSPPDNLIIERINYRPESAKLGGGREVWFGFHQSVRPSELRMMLNIDVSATAFYSKVSVLHFLCQVLEIPIPEPREKLSLSDAQRVKFCREIKGLKIEVTHLGQMRRKYRICNVTRRSAYSQTFPLDNGNGKSTECTVARYFSDKYNIKLRYPFLPCLQVGQENRHIYLPIEVCKIVLGQRCNKKLNDSQTSIMIKATARNAPDRESEITSLVRRANMIDDEWAKEFGISINDEMTEVKGRILPPPKLMYSRDTKSTVIPFQGVWDMRNKQFHTSFEVKTWAMACFAEQLHVRENDLREFTVHLRRISTDAGMPLIGNPCFCKYVGGVSQVEPMFQYLKTTYPTLQLIIVILPGKTPIYAEVKRVGDTILGIATQCIQAKNVIKTTSQNLSNLCLKINVKLGGVNTILLPSVRPPIFNEPVIFLGADITHPPAGDPKKPSIAAVVGSMDAHPSRYAATVRVQSTRQEIITDLAFMVRELLVQFYKSTHFKPTKIVLYRNGVTENNFLNVLQYELRAIREACMSLERGYQPGITFIVVQKRHHTRFFVCNKDERVGKAQNIPPGTIVDSGVTHPTEFDFYLCSHAGIQGTSRPSHYHVLWDDNKLNSDELQILTYQLCHTYVRCTRTISIPAPAYYAYLVAFRARYHLVDRERDSGEGSQPSETSEDTTMSNLTRAIRVHPNASKVMYFA</sequence>
<dbReference type="InterPro" id="IPR003165">
    <property type="entry name" value="Piwi"/>
</dbReference>
<dbReference type="GO" id="GO:0016442">
    <property type="term" value="C:RISC complex"/>
    <property type="evidence" value="ECO:0007669"/>
    <property type="project" value="UniProtKB-ARBA"/>
</dbReference>
<evidence type="ECO:0000256" key="6">
    <source>
        <dbReference type="ARBA" id="ARBA00023158"/>
    </source>
</evidence>
<dbReference type="SMART" id="SM01163">
    <property type="entry name" value="DUF1785"/>
    <property type="match status" value="1"/>
</dbReference>
<feature type="region of interest" description="Disordered" evidence="9">
    <location>
        <begin position="919"/>
        <end position="940"/>
    </location>
</feature>
<dbReference type="InterPro" id="IPR032472">
    <property type="entry name" value="ArgoL2"/>
</dbReference>
<gene>
    <name evidence="12 14 15" type="ORF">SRAE_0000025800</name>
</gene>
<dbReference type="EMBL" id="LN609405">
    <property type="protein sequence ID" value="CEF61129.1"/>
    <property type="molecule type" value="Genomic_DNA"/>
</dbReference>
<dbReference type="PROSITE" id="PS50822">
    <property type="entry name" value="PIWI"/>
    <property type="match status" value="1"/>
</dbReference>
<dbReference type="OMA" id="SQPRDYQ"/>
<evidence type="ECO:0000256" key="9">
    <source>
        <dbReference type="SAM" id="MobiDB-lite"/>
    </source>
</evidence>
<dbReference type="AlphaFoldDB" id="A0A090L0W2"/>
<keyword evidence="5" id="KW-0694">RNA-binding</keyword>
<evidence type="ECO:0000313" key="13">
    <source>
        <dbReference type="Proteomes" id="UP000035682"/>
    </source>
</evidence>
<dbReference type="GO" id="GO:0003723">
    <property type="term" value="F:RNA binding"/>
    <property type="evidence" value="ECO:0007669"/>
    <property type="project" value="UniProtKB-KW"/>
</dbReference>
<feature type="domain" description="PAZ" evidence="10">
    <location>
        <begin position="325"/>
        <end position="445"/>
    </location>
</feature>
<proteinExistence type="inferred from homology"/>
<dbReference type="GeneID" id="36373497"/>
<dbReference type="InterPro" id="IPR045246">
    <property type="entry name" value="Piwi_ago-like"/>
</dbReference>
<keyword evidence="3" id="KW-0963">Cytoplasm</keyword>
<dbReference type="GO" id="GO:0006417">
    <property type="term" value="P:regulation of translation"/>
    <property type="evidence" value="ECO:0007669"/>
    <property type="project" value="UniProtKB-KW"/>
</dbReference>
<dbReference type="CTD" id="36373497"/>
<dbReference type="Pfam" id="PF16486">
    <property type="entry name" value="ArgoN"/>
    <property type="match status" value="1"/>
</dbReference>
<keyword evidence="7" id="KW-0687">Ribonucleoprotein</keyword>
<dbReference type="InterPro" id="IPR032474">
    <property type="entry name" value="Argonaute_N"/>
</dbReference>
<dbReference type="OrthoDB" id="10252740at2759"/>
<organism evidence="12">
    <name type="scientific">Strongyloides ratti</name>
    <name type="common">Parasitic roundworm</name>
    <dbReference type="NCBI Taxonomy" id="34506"/>
    <lineage>
        <taxon>Eukaryota</taxon>
        <taxon>Metazoa</taxon>
        <taxon>Ecdysozoa</taxon>
        <taxon>Nematoda</taxon>
        <taxon>Chromadorea</taxon>
        <taxon>Rhabditida</taxon>
        <taxon>Tylenchina</taxon>
        <taxon>Panagrolaimomorpha</taxon>
        <taxon>Strongyloidoidea</taxon>
        <taxon>Strongyloididae</taxon>
        <taxon>Strongyloides</taxon>
    </lineage>
</organism>
<dbReference type="SUPFAM" id="SSF53098">
    <property type="entry name" value="Ribonuclease H-like"/>
    <property type="match status" value="1"/>
</dbReference>
<dbReference type="Pfam" id="PF08699">
    <property type="entry name" value="ArgoL1"/>
    <property type="match status" value="1"/>
</dbReference>
<evidence type="ECO:0000313" key="15">
    <source>
        <dbReference type="WormBase" id="SRAE_0000025800"/>
    </source>
</evidence>
<evidence type="ECO:0000256" key="1">
    <source>
        <dbReference type="ARBA" id="ARBA00004201"/>
    </source>
</evidence>
<dbReference type="InterPro" id="IPR012337">
    <property type="entry name" value="RNaseH-like_sf"/>
</dbReference>
<dbReference type="InterPro" id="IPR003100">
    <property type="entry name" value="PAZ_dom"/>
</dbReference>
<protein>
    <recommendedName>
        <fullName evidence="8">Protein argonaute-1</fullName>
    </recommendedName>
</protein>
<dbReference type="InterPro" id="IPR036085">
    <property type="entry name" value="PAZ_dom_sf"/>
</dbReference>
<evidence type="ECO:0000256" key="8">
    <source>
        <dbReference type="ARBA" id="ARBA00070769"/>
    </source>
</evidence>
<feature type="compositionally biased region" description="Polar residues" evidence="9">
    <location>
        <begin position="923"/>
        <end position="940"/>
    </location>
</feature>
<dbReference type="CDD" id="cd02846">
    <property type="entry name" value="PAZ_argonaute_like"/>
    <property type="match status" value="1"/>
</dbReference>
<dbReference type="Gene3D" id="2.170.260.10">
    <property type="entry name" value="paz domain"/>
    <property type="match status" value="1"/>
</dbReference>
<comment type="subcellular location">
    <subcellularLocation>
        <location evidence="1">Cytoplasm</location>
        <location evidence="1">P-body</location>
    </subcellularLocation>
</comment>
<dbReference type="CDD" id="cd04657">
    <property type="entry name" value="Piwi_ago-like"/>
    <property type="match status" value="1"/>
</dbReference>
<keyword evidence="6" id="KW-0943">RNA-mediated gene silencing</keyword>
<keyword evidence="13" id="KW-1185">Reference proteome</keyword>
<dbReference type="GO" id="GO:0031047">
    <property type="term" value="P:regulatory ncRNA-mediated gene silencing"/>
    <property type="evidence" value="ECO:0007669"/>
    <property type="project" value="UniProtKB-KW"/>
</dbReference>
<comment type="similarity">
    <text evidence="2">Belongs to the argonaute family. Ago subfamily.</text>
</comment>
<evidence type="ECO:0000259" key="11">
    <source>
        <dbReference type="PROSITE" id="PS50822"/>
    </source>
</evidence>
<dbReference type="PROSITE" id="PS50821">
    <property type="entry name" value="PAZ"/>
    <property type="match status" value="1"/>
</dbReference>
<dbReference type="FunFam" id="3.40.50.2300:FF:000005">
    <property type="entry name" value="Protein argonaute-2"/>
    <property type="match status" value="1"/>
</dbReference>
<dbReference type="SMART" id="SM00950">
    <property type="entry name" value="Piwi"/>
    <property type="match status" value="1"/>
</dbReference>
<dbReference type="SMART" id="SM00949">
    <property type="entry name" value="PAZ"/>
    <property type="match status" value="1"/>
</dbReference>
<dbReference type="Pfam" id="PF16487">
    <property type="entry name" value="ArgoMid"/>
    <property type="match status" value="1"/>
</dbReference>
<dbReference type="Gene3D" id="3.40.50.2300">
    <property type="match status" value="1"/>
</dbReference>
<dbReference type="GO" id="GO:0000932">
    <property type="term" value="C:P-body"/>
    <property type="evidence" value="ECO:0007669"/>
    <property type="project" value="UniProtKB-SubCell"/>
</dbReference>
<evidence type="ECO:0000313" key="14">
    <source>
        <dbReference type="WBParaSite" id="SRAE_0000025800.1"/>
    </source>
</evidence>
<dbReference type="InterPro" id="IPR032473">
    <property type="entry name" value="Argonaute_Mid_dom"/>
</dbReference>
<evidence type="ECO:0000256" key="2">
    <source>
        <dbReference type="ARBA" id="ARBA00008201"/>
    </source>
</evidence>
<reference evidence="13" key="2">
    <citation type="submission" date="2014-09" db="EMBL/GenBank/DDBJ databases">
        <authorList>
            <person name="Martin A.A."/>
        </authorList>
    </citation>
    <scope>NUCLEOTIDE SEQUENCE</scope>
    <source>
        <strain evidence="13">ED321</strain>
    </source>
</reference>
<dbReference type="Gene3D" id="3.30.420.10">
    <property type="entry name" value="Ribonuclease H-like superfamily/Ribonuclease H"/>
    <property type="match status" value="1"/>
</dbReference>